<name>L8NZG1_STRVR</name>
<evidence type="ECO:0000256" key="1">
    <source>
        <dbReference type="ARBA" id="ARBA00023015"/>
    </source>
</evidence>
<dbReference type="PANTHER" id="PTHR30146:SF109">
    <property type="entry name" value="HTH-TYPE TRANSCRIPTIONAL REGULATOR GALS"/>
    <property type="match status" value="1"/>
</dbReference>
<dbReference type="Gene3D" id="3.40.50.2300">
    <property type="match status" value="2"/>
</dbReference>
<dbReference type="Pfam" id="PF13377">
    <property type="entry name" value="Peripla_BP_3"/>
    <property type="match status" value="1"/>
</dbReference>
<feature type="transmembrane region" description="Helical" evidence="5">
    <location>
        <begin position="446"/>
        <end position="465"/>
    </location>
</feature>
<dbReference type="Pfam" id="PF06724">
    <property type="entry name" value="DUF1206"/>
    <property type="match status" value="3"/>
</dbReference>
<proteinExistence type="predicted"/>
<keyword evidence="2" id="KW-0238">DNA-binding</keyword>
<protein>
    <recommendedName>
        <fullName evidence="10">DUF1206 domain-containing protein</fullName>
    </recommendedName>
</protein>
<evidence type="ECO:0000256" key="5">
    <source>
        <dbReference type="SAM" id="Phobius"/>
    </source>
</evidence>
<sequence length="655" mass="69447">MSLVRATRDDPAREDDLVQLMREQHAAAVLLVGGAVPDAAYDRRMAGYAQALDAAGSRLVLVGRPAPAPDLPVTAVDHDNRGGAFQAVSHLLASGHRRVLFLGGEAGLSSADERRAGYRDALRAHGADHVEELDTTETYTRSSGYVRTRDALGAGLEFTAVFAGSDMVALGALAALREAGLDVPGEVSVVGFDDAPFATDLTPPLTTVRVPYEELGRTAVRLALEREQHPAGDDHVVLGTQLVIRQSVRRLSWWEPPAGGRTAASHSWSRRKAGIPGLGKLPRSQVSRPTRKSPEPGDRNTHRRGDRAGGLSVPTSHTTTGRRALAIKVAEQGRLRHRAIPGVTGGSRLRPLRGGAGGSAACVAALPGHPDSQEVYMDTSALTWTGRFRARRVARGSVTEGAARAGLAARGVIYLLVGALALQIAFGDTSEQADRGGALAELSQKPFGAVLLWALGIGLVGMALWRLSEALFGSVGQDGRSARKRLLATVRFAFYVFVAYSVLSFAVSRNQSDGGSSDQQSRDATARAMEIPAGQWLVGAAGIAIVVAGGWIGVRAVLRKYHDKLRLGQMSRRTRQLVDVTGVAGGGARGLVFAMAGVFAVRAAVDYEPDRAKGLDDTLRTFAETPLGPWLLVCVAAGLVLFGVFSFAMARWRRV</sequence>
<reference evidence="8 9" key="1">
    <citation type="journal article" date="2013" name="Genome Announc.">
        <title>Draft Genome Sequence of Streptomyces viridochromogenes Strain Tu57, Producer of Avilamycin.</title>
        <authorList>
            <person name="Gruning B.A."/>
            <person name="Erxleben A."/>
            <person name="Hahnlein A."/>
            <person name="Gunther S."/>
        </authorList>
    </citation>
    <scope>NUCLEOTIDE SEQUENCE [LARGE SCALE GENOMIC DNA]</scope>
    <source>
        <strain evidence="8 9">Tue57</strain>
    </source>
</reference>
<feature type="domain" description="DUF1206" evidence="6">
    <location>
        <begin position="489"/>
        <end position="559"/>
    </location>
</feature>
<evidence type="ECO:0000256" key="2">
    <source>
        <dbReference type="ARBA" id="ARBA00023125"/>
    </source>
</evidence>
<keyword evidence="5" id="KW-1133">Transmembrane helix</keyword>
<dbReference type="InterPro" id="IPR046335">
    <property type="entry name" value="LacI/GalR-like_sensor"/>
</dbReference>
<evidence type="ECO:0008006" key="10">
    <source>
        <dbReference type="Google" id="ProtNLM"/>
    </source>
</evidence>
<dbReference type="InterPro" id="IPR009597">
    <property type="entry name" value="DUF1206"/>
</dbReference>
<feature type="domain" description="DUF1206" evidence="6">
    <location>
        <begin position="584"/>
        <end position="653"/>
    </location>
</feature>
<evidence type="ECO:0000259" key="7">
    <source>
        <dbReference type="Pfam" id="PF13377"/>
    </source>
</evidence>
<dbReference type="AlphaFoldDB" id="L8NZG1"/>
<keyword evidence="1" id="KW-0805">Transcription regulation</keyword>
<evidence type="ECO:0000256" key="4">
    <source>
        <dbReference type="SAM" id="MobiDB-lite"/>
    </source>
</evidence>
<feature type="region of interest" description="Disordered" evidence="4">
    <location>
        <begin position="255"/>
        <end position="321"/>
    </location>
</feature>
<evidence type="ECO:0000313" key="8">
    <source>
        <dbReference type="EMBL" id="ELS50666.1"/>
    </source>
</evidence>
<evidence type="ECO:0000259" key="6">
    <source>
        <dbReference type="Pfam" id="PF06724"/>
    </source>
</evidence>
<evidence type="ECO:0000313" key="9">
    <source>
        <dbReference type="Proteomes" id="UP000011205"/>
    </source>
</evidence>
<feature type="transmembrane region" description="Helical" evidence="5">
    <location>
        <begin position="536"/>
        <end position="558"/>
    </location>
</feature>
<gene>
    <name evidence="8" type="ORF">STVIR_8373</name>
</gene>
<dbReference type="GO" id="GO:0003700">
    <property type="term" value="F:DNA-binding transcription factor activity"/>
    <property type="evidence" value="ECO:0007669"/>
    <property type="project" value="TreeGrafter"/>
</dbReference>
<feature type="transmembrane region" description="Helical" evidence="5">
    <location>
        <begin position="407"/>
        <end position="426"/>
    </location>
</feature>
<dbReference type="PANTHER" id="PTHR30146">
    <property type="entry name" value="LACI-RELATED TRANSCRIPTIONAL REPRESSOR"/>
    <property type="match status" value="1"/>
</dbReference>
<organism evidence="8 9">
    <name type="scientific">Streptomyces viridochromogenes Tue57</name>
    <dbReference type="NCBI Taxonomy" id="1160705"/>
    <lineage>
        <taxon>Bacteria</taxon>
        <taxon>Bacillati</taxon>
        <taxon>Actinomycetota</taxon>
        <taxon>Actinomycetes</taxon>
        <taxon>Kitasatosporales</taxon>
        <taxon>Streptomycetaceae</taxon>
        <taxon>Streptomyces</taxon>
    </lineage>
</organism>
<keyword evidence="3" id="KW-0804">Transcription</keyword>
<dbReference type="EMBL" id="AMLP01000270">
    <property type="protein sequence ID" value="ELS50666.1"/>
    <property type="molecule type" value="Genomic_DNA"/>
</dbReference>
<feature type="transmembrane region" description="Helical" evidence="5">
    <location>
        <begin position="486"/>
        <end position="507"/>
    </location>
</feature>
<feature type="domain" description="Transcriptional regulator LacI/GalR-like sensor" evidence="7">
    <location>
        <begin position="88"/>
        <end position="248"/>
    </location>
</feature>
<comment type="caution">
    <text evidence="8">The sequence shown here is derived from an EMBL/GenBank/DDBJ whole genome shotgun (WGS) entry which is preliminary data.</text>
</comment>
<dbReference type="PATRIC" id="fig|1160705.3.peg.8273"/>
<evidence type="ECO:0000256" key="3">
    <source>
        <dbReference type="ARBA" id="ARBA00023163"/>
    </source>
</evidence>
<keyword evidence="5" id="KW-0812">Transmembrane</keyword>
<accession>L8NZG1</accession>
<keyword evidence="5" id="KW-0472">Membrane</keyword>
<feature type="transmembrane region" description="Helical" evidence="5">
    <location>
        <begin position="630"/>
        <end position="650"/>
    </location>
</feature>
<dbReference type="CDD" id="cd06267">
    <property type="entry name" value="PBP1_LacI_sugar_binding-like"/>
    <property type="match status" value="1"/>
</dbReference>
<dbReference type="SUPFAM" id="SSF53822">
    <property type="entry name" value="Periplasmic binding protein-like I"/>
    <property type="match status" value="1"/>
</dbReference>
<dbReference type="GO" id="GO:0000976">
    <property type="term" value="F:transcription cis-regulatory region binding"/>
    <property type="evidence" value="ECO:0007669"/>
    <property type="project" value="TreeGrafter"/>
</dbReference>
<dbReference type="InterPro" id="IPR028082">
    <property type="entry name" value="Peripla_BP_I"/>
</dbReference>
<dbReference type="Proteomes" id="UP000011205">
    <property type="component" value="Unassembled WGS sequence"/>
</dbReference>
<feature type="domain" description="DUF1206" evidence="6">
    <location>
        <begin position="405"/>
        <end position="472"/>
    </location>
</feature>
<feature type="transmembrane region" description="Helical" evidence="5">
    <location>
        <begin position="578"/>
        <end position="601"/>
    </location>
</feature>